<organism evidence="2 3">
    <name type="scientific">Geodermatophilus saharensis</name>
    <dbReference type="NCBI Taxonomy" id="1137994"/>
    <lineage>
        <taxon>Bacteria</taxon>
        <taxon>Bacillati</taxon>
        <taxon>Actinomycetota</taxon>
        <taxon>Actinomycetes</taxon>
        <taxon>Geodermatophilales</taxon>
        <taxon>Geodermatophilaceae</taxon>
        <taxon>Geodermatophilus</taxon>
    </lineage>
</organism>
<dbReference type="CDD" id="cd00085">
    <property type="entry name" value="HNHc"/>
    <property type="match status" value="1"/>
</dbReference>
<reference evidence="3" key="1">
    <citation type="submission" date="2017-06" db="EMBL/GenBank/DDBJ databases">
        <authorList>
            <person name="Varghese N."/>
            <person name="Submissions S."/>
        </authorList>
    </citation>
    <scope>NUCLEOTIDE SEQUENCE [LARGE SCALE GENOMIC DNA]</scope>
    <source>
        <strain evidence="3">DSM 45423</strain>
    </source>
</reference>
<dbReference type="InterPro" id="IPR002711">
    <property type="entry name" value="HNH"/>
</dbReference>
<dbReference type="Proteomes" id="UP000198386">
    <property type="component" value="Unassembled WGS sequence"/>
</dbReference>
<dbReference type="AlphaFoldDB" id="A0A238ZG93"/>
<dbReference type="GO" id="GO:0003676">
    <property type="term" value="F:nucleic acid binding"/>
    <property type="evidence" value="ECO:0007669"/>
    <property type="project" value="InterPro"/>
</dbReference>
<keyword evidence="2" id="KW-0255">Endonuclease</keyword>
<dbReference type="GO" id="GO:0008270">
    <property type="term" value="F:zinc ion binding"/>
    <property type="evidence" value="ECO:0007669"/>
    <property type="project" value="InterPro"/>
</dbReference>
<proteinExistence type="predicted"/>
<dbReference type="InterPro" id="IPR003615">
    <property type="entry name" value="HNH_nuc"/>
</dbReference>
<sequence>MGLLRWLLGSGNKKLPAIEVPQSSQLWTPCGFSVVNVDTRDAAFLNGAVMPLYKTRIREIADSPHTPWVCGEWQEDSRTRCLECNKEIALPQHHHCCGGHIHVTSGGSCYFKHIRTHLKLDVPVQPLSELLAHRLLRPATTPGPVYQVLRRSWCQHCHYIGPSLTVDHWDGDHANNDPDNLVTLCANCHMMKTRAKGENRPIRLRRRDADYMPVG</sequence>
<evidence type="ECO:0000259" key="1">
    <source>
        <dbReference type="SMART" id="SM00507"/>
    </source>
</evidence>
<dbReference type="GO" id="GO:0004519">
    <property type="term" value="F:endonuclease activity"/>
    <property type="evidence" value="ECO:0007669"/>
    <property type="project" value="UniProtKB-KW"/>
</dbReference>
<accession>A0A238ZG93</accession>
<dbReference type="InterPro" id="IPR044925">
    <property type="entry name" value="His-Me_finger_sf"/>
</dbReference>
<dbReference type="OrthoDB" id="2085958at2"/>
<evidence type="ECO:0000313" key="3">
    <source>
        <dbReference type="Proteomes" id="UP000198386"/>
    </source>
</evidence>
<protein>
    <submittedName>
        <fullName evidence="2">HNH endonuclease</fullName>
    </submittedName>
</protein>
<name>A0A238ZG93_9ACTN</name>
<keyword evidence="3" id="KW-1185">Reference proteome</keyword>
<dbReference type="Pfam" id="PF01844">
    <property type="entry name" value="HNH"/>
    <property type="match status" value="1"/>
</dbReference>
<feature type="domain" description="HNH nuclease" evidence="1">
    <location>
        <begin position="144"/>
        <end position="190"/>
    </location>
</feature>
<dbReference type="SUPFAM" id="SSF54060">
    <property type="entry name" value="His-Me finger endonucleases"/>
    <property type="match status" value="1"/>
</dbReference>
<dbReference type="SMART" id="SM00507">
    <property type="entry name" value="HNHc"/>
    <property type="match status" value="1"/>
</dbReference>
<gene>
    <name evidence="2" type="ORF">SAMN04488107_0039</name>
</gene>
<keyword evidence="2" id="KW-0378">Hydrolase</keyword>
<dbReference type="EMBL" id="FZOH01000001">
    <property type="protein sequence ID" value="SNR82018.1"/>
    <property type="molecule type" value="Genomic_DNA"/>
</dbReference>
<evidence type="ECO:0000313" key="2">
    <source>
        <dbReference type="EMBL" id="SNR82018.1"/>
    </source>
</evidence>
<keyword evidence="2" id="KW-0540">Nuclease</keyword>